<evidence type="ECO:0000313" key="2">
    <source>
        <dbReference type="Proteomes" id="UP000499080"/>
    </source>
</evidence>
<accession>A0A4Y2RTX4</accession>
<protein>
    <submittedName>
        <fullName evidence="1">Uncharacterized protein</fullName>
    </submittedName>
</protein>
<comment type="caution">
    <text evidence="1">The sequence shown here is derived from an EMBL/GenBank/DDBJ whole genome shotgun (WGS) entry which is preliminary data.</text>
</comment>
<name>A0A4Y2RTX4_ARAVE</name>
<keyword evidence="2" id="KW-1185">Reference proteome</keyword>
<dbReference type="EMBL" id="BGPR01018496">
    <property type="protein sequence ID" value="GBN79317.1"/>
    <property type="molecule type" value="Genomic_DNA"/>
</dbReference>
<dbReference type="Proteomes" id="UP000499080">
    <property type="component" value="Unassembled WGS sequence"/>
</dbReference>
<organism evidence="1 2">
    <name type="scientific">Araneus ventricosus</name>
    <name type="common">Orbweaver spider</name>
    <name type="synonym">Epeira ventricosa</name>
    <dbReference type="NCBI Taxonomy" id="182803"/>
    <lineage>
        <taxon>Eukaryota</taxon>
        <taxon>Metazoa</taxon>
        <taxon>Ecdysozoa</taxon>
        <taxon>Arthropoda</taxon>
        <taxon>Chelicerata</taxon>
        <taxon>Arachnida</taxon>
        <taxon>Araneae</taxon>
        <taxon>Araneomorphae</taxon>
        <taxon>Entelegynae</taxon>
        <taxon>Araneoidea</taxon>
        <taxon>Araneidae</taxon>
        <taxon>Araneus</taxon>
    </lineage>
</organism>
<dbReference type="AlphaFoldDB" id="A0A4Y2RTX4"/>
<gene>
    <name evidence="1" type="ORF">AVEN_264032_1</name>
</gene>
<reference evidence="1 2" key="1">
    <citation type="journal article" date="2019" name="Sci. Rep.">
        <title>Orb-weaving spider Araneus ventricosus genome elucidates the spidroin gene catalogue.</title>
        <authorList>
            <person name="Kono N."/>
            <person name="Nakamura H."/>
            <person name="Ohtoshi R."/>
            <person name="Moran D.A.P."/>
            <person name="Shinohara A."/>
            <person name="Yoshida Y."/>
            <person name="Fujiwara M."/>
            <person name="Mori M."/>
            <person name="Tomita M."/>
            <person name="Arakawa K."/>
        </authorList>
    </citation>
    <scope>NUCLEOTIDE SEQUENCE [LARGE SCALE GENOMIC DNA]</scope>
</reference>
<sequence length="259" mass="29715">MMDIHLGLVDSRLMAQESTWGAPAPKREMSGAIEPGLGLNNVITFYLLLCAGIGNTWTSRTSSFVLLSENRLEGSLKRTYLIKSISNQRSARARDATTRYKDLLLWDAEDRYNERQLYLSRFRLTLNQVLEWEEIEHTIFTFTRNLFWKFWNFQFELGPGFGSSSTLSSTVKGNNVNNAFSFICGMVLKHLTVSVTVHIRLWLSTQGSAHIFEDASYCQEMWKLRISVTVSIAKSSGDSYRRTFNQLRKEDIDAGQIRK</sequence>
<evidence type="ECO:0000313" key="1">
    <source>
        <dbReference type="EMBL" id="GBN79317.1"/>
    </source>
</evidence>
<proteinExistence type="predicted"/>